<gene>
    <name evidence="1" type="ORF">CA2015_3543</name>
</gene>
<evidence type="ECO:0008006" key="3">
    <source>
        <dbReference type="Google" id="ProtNLM"/>
    </source>
</evidence>
<organism evidence="1 2">
    <name type="scientific">Cyclobacterium amurskyense</name>
    <dbReference type="NCBI Taxonomy" id="320787"/>
    <lineage>
        <taxon>Bacteria</taxon>
        <taxon>Pseudomonadati</taxon>
        <taxon>Bacteroidota</taxon>
        <taxon>Cytophagia</taxon>
        <taxon>Cytophagales</taxon>
        <taxon>Cyclobacteriaceae</taxon>
        <taxon>Cyclobacterium</taxon>
    </lineage>
</organism>
<dbReference type="EMBL" id="CP012040">
    <property type="protein sequence ID" value="AKP52923.1"/>
    <property type="molecule type" value="Genomic_DNA"/>
</dbReference>
<proteinExistence type="predicted"/>
<dbReference type="InterPro" id="IPR036278">
    <property type="entry name" value="Sialidase_sf"/>
</dbReference>
<dbReference type="OrthoDB" id="257080at2"/>
<dbReference type="KEGG" id="camu:CA2015_3543"/>
<evidence type="ECO:0000313" key="2">
    <source>
        <dbReference type="Proteomes" id="UP000036520"/>
    </source>
</evidence>
<protein>
    <recommendedName>
        <fullName evidence="3">Exo-alpha-sialidase</fullName>
    </recommendedName>
</protein>
<dbReference type="Gene3D" id="2.120.10.10">
    <property type="match status" value="1"/>
</dbReference>
<dbReference type="Proteomes" id="UP000036520">
    <property type="component" value="Chromosome"/>
</dbReference>
<sequence>MINLKTLTNCLAVFFIAIFMANGQDAIIPKYKTTQILVSSNEFEEDNYLAFPAILRLNPDEVLVSFKRGTQHGGGKEARLDMMHFDTKNNVIIERKNLASDPELIHQMGEWVEFPDGSIKLYIDSQHSGHDKDNYRTGLRQVSVRKTKDGFEASKTELSPMVDGREYGYAFDFIVKDKITYMLVMGFGYRPGGKWSVDVIQSKNNGKSWSLVRNLTEEFGGHKINESAFIPWEDGFMVTTREYGHNQRIYFTDAEFKVIKENNLSSAYGFIESHIGRPRLFSRDGNLYLLGRNWRTMEGEGRRMELGLFKINPKSLAVEKWFILDNSERAHITDGYYAAPYFQEKEGKTFFNMINYKGANKAFPSIERYEFLWDEIK</sequence>
<dbReference type="SUPFAM" id="SSF50939">
    <property type="entry name" value="Sialidases"/>
    <property type="match status" value="1"/>
</dbReference>
<keyword evidence="2" id="KW-1185">Reference proteome</keyword>
<dbReference type="AlphaFoldDB" id="A0A0H4PJ00"/>
<evidence type="ECO:0000313" key="1">
    <source>
        <dbReference type="EMBL" id="AKP52923.1"/>
    </source>
</evidence>
<accession>A0A0H4PJ00</accession>
<dbReference type="RefSeq" id="WP_048643092.1">
    <property type="nucleotide sequence ID" value="NZ_CP012040.1"/>
</dbReference>
<name>A0A0H4PJ00_9BACT</name>
<reference evidence="1 2" key="1">
    <citation type="submission" date="2015-07" db="EMBL/GenBank/DDBJ databases">
        <authorList>
            <person name="Kim K.M."/>
        </authorList>
    </citation>
    <scope>NUCLEOTIDE SEQUENCE [LARGE SCALE GENOMIC DNA]</scope>
    <source>
        <strain evidence="1 2">KCTC 12363</strain>
    </source>
</reference>